<dbReference type="Pfam" id="PF01966">
    <property type="entry name" value="HD"/>
    <property type="match status" value="1"/>
</dbReference>
<dbReference type="Pfam" id="PF13286">
    <property type="entry name" value="HD_assoc"/>
    <property type="match status" value="1"/>
</dbReference>
<reference evidence="4 5" key="1">
    <citation type="journal article" date="2020" name="G3 (Bethesda)">
        <title>CeMbio - The Caenorhabditis elegans Microbiome Resource.</title>
        <authorList>
            <person name="Dirksen P."/>
            <person name="Assie A."/>
            <person name="Zimmermann J."/>
            <person name="Zhang F."/>
            <person name="Tietje A.M."/>
            <person name="Marsh S.A."/>
            <person name="Felix M.A."/>
            <person name="Shapira M."/>
            <person name="Kaleta C."/>
            <person name="Schulenburg H."/>
            <person name="Samuel B."/>
        </authorList>
    </citation>
    <scope>NUCLEOTIDE SEQUENCE [LARGE SCALE GENOMIC DNA]</scope>
    <source>
        <strain evidence="4 5">BIGb0172</strain>
    </source>
</reference>
<proteinExistence type="inferred from homology"/>
<evidence type="ECO:0000259" key="3">
    <source>
        <dbReference type="PROSITE" id="PS51831"/>
    </source>
</evidence>
<dbReference type="InterPro" id="IPR006261">
    <property type="entry name" value="dGTPase"/>
</dbReference>
<comment type="similarity">
    <text evidence="2">Belongs to the dGTPase family. Type 2 subfamily.</text>
</comment>
<dbReference type="Gene3D" id="1.10.3210.10">
    <property type="entry name" value="Hypothetical protein af1432"/>
    <property type="match status" value="1"/>
</dbReference>
<evidence type="ECO:0000313" key="4">
    <source>
        <dbReference type="EMBL" id="QMV75228.1"/>
    </source>
</evidence>
<dbReference type="InterPro" id="IPR006674">
    <property type="entry name" value="HD_domain"/>
</dbReference>
<dbReference type="GO" id="GO:0006203">
    <property type="term" value="P:dGTP catabolic process"/>
    <property type="evidence" value="ECO:0007669"/>
    <property type="project" value="TreeGrafter"/>
</dbReference>
<dbReference type="AlphaFoldDB" id="A0A7G5EMK3"/>
<dbReference type="GO" id="GO:0008832">
    <property type="term" value="F:dGTPase activity"/>
    <property type="evidence" value="ECO:0007669"/>
    <property type="project" value="TreeGrafter"/>
</dbReference>
<dbReference type="PROSITE" id="PS51831">
    <property type="entry name" value="HD"/>
    <property type="match status" value="1"/>
</dbReference>
<evidence type="ECO:0000256" key="1">
    <source>
        <dbReference type="ARBA" id="ARBA00022801"/>
    </source>
</evidence>
<sequence length="404" mass="45729">MHAPLMQPAEPQQIWTELGLAPYACFSHRSQGRLHAQEAAPTRSAFQRDRDRIVHSTAFRRLVYKTQVFLNHEGDLFRTRLTHSIEVAQLGRSVARALRINEDLTEAICLAHDLGHTPFGHAGQDVLNDCMQDFGGFEHNMQSLRVVDTLEERYPDYSGLNLCFETREGILKHCSARHARLLEQREPGGVGQRFLLGRQPGLEAQLANLADEIAYNAHDADDGVRSGLISLEQLLEIPLFARYAQQALAEYPQLQEPQWRRKWLYEATRRMLSEQIYDVIRHTSAGLQAAQPADVDAVRQLPALVGFSSTMAAESAELKRFLFKNLYRHPQVVRTTDQAKVVVRELFAIYLADPAQMKPRYASRAAGLEPVACARVVADFIAGMTDRYALREHERLTGQRVLVP</sequence>
<keyword evidence="5" id="KW-1185">Reference proteome</keyword>
<organism evidence="4 5">
    <name type="scientific">Comamonas piscis</name>
    <dbReference type="NCBI Taxonomy" id="1562974"/>
    <lineage>
        <taxon>Bacteria</taxon>
        <taxon>Pseudomonadati</taxon>
        <taxon>Pseudomonadota</taxon>
        <taxon>Betaproteobacteria</taxon>
        <taxon>Burkholderiales</taxon>
        <taxon>Comamonadaceae</taxon>
        <taxon>Comamonas</taxon>
    </lineage>
</organism>
<evidence type="ECO:0000256" key="2">
    <source>
        <dbReference type="HAMAP-Rule" id="MF_01212"/>
    </source>
</evidence>
<dbReference type="Proteomes" id="UP000515240">
    <property type="component" value="Chromosome"/>
</dbReference>
<dbReference type="HAMAP" id="MF_01212">
    <property type="entry name" value="dGTPase_type2"/>
    <property type="match status" value="1"/>
</dbReference>
<gene>
    <name evidence="4" type="ORF">HS961_21580</name>
</gene>
<dbReference type="KEGG" id="cpis:HS961_21580"/>
<dbReference type="NCBIfam" id="TIGR01353">
    <property type="entry name" value="dGTP_triPase"/>
    <property type="match status" value="1"/>
</dbReference>
<dbReference type="InterPro" id="IPR003607">
    <property type="entry name" value="HD/PDEase_dom"/>
</dbReference>
<protein>
    <recommendedName>
        <fullName evidence="2">Deoxyguanosinetriphosphate triphosphohydrolase-like protein</fullName>
    </recommendedName>
</protein>
<dbReference type="PANTHER" id="PTHR11373">
    <property type="entry name" value="DEOXYNUCLEOSIDE TRIPHOSPHATE TRIPHOSPHOHYDROLASE"/>
    <property type="match status" value="1"/>
</dbReference>
<dbReference type="SMART" id="SM00471">
    <property type="entry name" value="HDc"/>
    <property type="match status" value="1"/>
</dbReference>
<dbReference type="RefSeq" id="WP_182325485.1">
    <property type="nucleotide sequence ID" value="NZ_CP058554.1"/>
</dbReference>
<accession>A0A7G5EMK3</accession>
<dbReference type="CDD" id="cd00077">
    <property type="entry name" value="HDc"/>
    <property type="match status" value="1"/>
</dbReference>
<dbReference type="InterPro" id="IPR050135">
    <property type="entry name" value="dGTPase-like"/>
</dbReference>
<dbReference type="InterPro" id="IPR026875">
    <property type="entry name" value="PHydrolase_assoc_dom"/>
</dbReference>
<evidence type="ECO:0000313" key="5">
    <source>
        <dbReference type="Proteomes" id="UP000515240"/>
    </source>
</evidence>
<keyword evidence="1 2" id="KW-0378">Hydrolase</keyword>
<feature type="domain" description="HD" evidence="3">
    <location>
        <begin position="80"/>
        <end position="216"/>
    </location>
</feature>
<name>A0A7G5EMK3_9BURK</name>
<dbReference type="EMBL" id="CP058554">
    <property type="protein sequence ID" value="QMV75228.1"/>
    <property type="molecule type" value="Genomic_DNA"/>
</dbReference>
<dbReference type="SUPFAM" id="SSF109604">
    <property type="entry name" value="HD-domain/PDEase-like"/>
    <property type="match status" value="1"/>
</dbReference>
<dbReference type="NCBIfam" id="NF002326">
    <property type="entry name" value="PRK01286.1-1"/>
    <property type="match status" value="1"/>
</dbReference>
<dbReference type="InterPro" id="IPR023023">
    <property type="entry name" value="dNTPase_2"/>
</dbReference>
<dbReference type="PANTHER" id="PTHR11373:SF43">
    <property type="entry name" value="DEOXYGUANOSINETRIPHOSPHATE TRIPHOSPHOHYDROLASE-LIKE PROTEIN"/>
    <property type="match status" value="1"/>
</dbReference>